<gene>
    <name evidence="1" type="ORF">Q8P09_03240</name>
</gene>
<organism evidence="1 2">
    <name type="scientific">Psychrobacter faecalis</name>
    <dbReference type="NCBI Taxonomy" id="180588"/>
    <lineage>
        <taxon>Bacteria</taxon>
        <taxon>Pseudomonadati</taxon>
        <taxon>Pseudomonadota</taxon>
        <taxon>Gammaproteobacteria</taxon>
        <taxon>Moraxellales</taxon>
        <taxon>Moraxellaceae</taxon>
        <taxon>Psychrobacter</taxon>
    </lineage>
</organism>
<name>A0ABT9HE97_9GAMM</name>
<evidence type="ECO:0000313" key="1">
    <source>
        <dbReference type="EMBL" id="MDP4544092.1"/>
    </source>
</evidence>
<dbReference type="Proteomes" id="UP001228171">
    <property type="component" value="Unassembled WGS sequence"/>
</dbReference>
<keyword evidence="2" id="KW-1185">Reference proteome</keyword>
<dbReference type="RefSeq" id="WP_305935496.1">
    <property type="nucleotide sequence ID" value="NZ_JAVAJI010000003.1"/>
</dbReference>
<protein>
    <submittedName>
        <fullName evidence="1">Uncharacterized protein</fullName>
    </submittedName>
</protein>
<proteinExistence type="predicted"/>
<dbReference type="EMBL" id="JAVAJI010000003">
    <property type="protein sequence ID" value="MDP4544092.1"/>
    <property type="molecule type" value="Genomic_DNA"/>
</dbReference>
<reference evidence="1 2" key="1">
    <citation type="submission" date="2023-08" db="EMBL/GenBank/DDBJ databases">
        <authorList>
            <person name="Kumar R."/>
        </authorList>
    </citation>
    <scope>NUCLEOTIDE SEQUENCE [LARGE SCALE GENOMIC DNA]</scope>
    <source>
        <strain evidence="1 2">LUR13</strain>
    </source>
</reference>
<accession>A0ABT9HE97</accession>
<sequence length="173" mass="19476">MGLDITAYKNVKLVENPKMGDTNHPEVWGNQVYINIGNSEWEQGDDLESGQVYGFSYVMSVYRSSYSTYGNLRNELARIAGYEPLITGSQYRGIYAARVCDNWEQGKRGILSELICFADNEGEIGTKTCRKILNDLHTVSARAGELNEWNQGLLADLIQTFEFAAVDGFIQFH</sequence>
<evidence type="ECO:0000313" key="2">
    <source>
        <dbReference type="Proteomes" id="UP001228171"/>
    </source>
</evidence>
<comment type="caution">
    <text evidence="1">The sequence shown here is derived from an EMBL/GenBank/DDBJ whole genome shotgun (WGS) entry which is preliminary data.</text>
</comment>